<dbReference type="Pfam" id="PF13365">
    <property type="entry name" value="Trypsin_2"/>
    <property type="match status" value="1"/>
</dbReference>
<name>A0A2H0UN25_9BACT</name>
<gene>
    <name evidence="1" type="ORF">COU10_02640</name>
</gene>
<sequence length="309" mass="32990">MEKFQIEKVLLWSLVIFGFILIAQGARYLTGFIALDNAQNELTGFVLSSHANQIFELQLASNALLAENVAVSQKLEEEKAKRMTAEVTQKADASRLAQLAKDLEESQSPDLAVIVSAWRPRVAVLKCQWLAPTYEATSSGSAVLIPGTSKRGGVALLTNKHVVDYQGTLPSSCFVQFPSSNTNYPISTFDISVSSITDSAVVEINSPGFDLIGLNNSGLGRCTVGGEVGDEIVILGYPSIGSRSDITATEGIISGYESGYYLSSAKVEKGNSGGAAILAKNNCYLGIPSFVDVGQIESLARILDQELIK</sequence>
<dbReference type="InterPro" id="IPR043504">
    <property type="entry name" value="Peptidase_S1_PA_chymotrypsin"/>
</dbReference>
<organism evidence="1 2">
    <name type="scientific">Candidatus Harrisonbacteria bacterium CG10_big_fil_rev_8_21_14_0_10_45_28</name>
    <dbReference type="NCBI Taxonomy" id="1974586"/>
    <lineage>
        <taxon>Bacteria</taxon>
        <taxon>Candidatus Harrisoniibacteriota</taxon>
    </lineage>
</organism>
<proteinExistence type="predicted"/>
<accession>A0A2H0UN25</accession>
<evidence type="ECO:0000313" key="2">
    <source>
        <dbReference type="Proteomes" id="UP000230903"/>
    </source>
</evidence>
<protein>
    <recommendedName>
        <fullName evidence="3">Serine protease</fullName>
    </recommendedName>
</protein>
<dbReference type="Gene3D" id="2.40.10.10">
    <property type="entry name" value="Trypsin-like serine proteases"/>
    <property type="match status" value="2"/>
</dbReference>
<comment type="caution">
    <text evidence="1">The sequence shown here is derived from an EMBL/GenBank/DDBJ whole genome shotgun (WGS) entry which is preliminary data.</text>
</comment>
<dbReference type="Proteomes" id="UP000230903">
    <property type="component" value="Unassembled WGS sequence"/>
</dbReference>
<reference evidence="2" key="1">
    <citation type="submission" date="2017-09" db="EMBL/GenBank/DDBJ databases">
        <title>Depth-based differentiation of microbial function through sediment-hosted aquifers and enrichment of novel symbionts in the deep terrestrial subsurface.</title>
        <authorList>
            <person name="Probst A.J."/>
            <person name="Ladd B."/>
            <person name="Jarett J.K."/>
            <person name="Geller-Mcgrath D.E."/>
            <person name="Sieber C.M.K."/>
            <person name="Emerson J.B."/>
            <person name="Anantharaman K."/>
            <person name="Thomas B.C."/>
            <person name="Malmstrom R."/>
            <person name="Stieglmeier M."/>
            <person name="Klingl A."/>
            <person name="Woyke T."/>
            <person name="Ryan C.M."/>
            <person name="Banfield J.F."/>
        </authorList>
    </citation>
    <scope>NUCLEOTIDE SEQUENCE [LARGE SCALE GENOMIC DNA]</scope>
</reference>
<dbReference type="AlphaFoldDB" id="A0A2H0UN25"/>
<evidence type="ECO:0000313" key="1">
    <source>
        <dbReference type="EMBL" id="PIR87814.1"/>
    </source>
</evidence>
<dbReference type="EMBL" id="PFBC01000041">
    <property type="protein sequence ID" value="PIR87814.1"/>
    <property type="molecule type" value="Genomic_DNA"/>
</dbReference>
<dbReference type="InterPro" id="IPR009003">
    <property type="entry name" value="Peptidase_S1_PA"/>
</dbReference>
<dbReference type="SUPFAM" id="SSF50494">
    <property type="entry name" value="Trypsin-like serine proteases"/>
    <property type="match status" value="1"/>
</dbReference>
<evidence type="ECO:0008006" key="3">
    <source>
        <dbReference type="Google" id="ProtNLM"/>
    </source>
</evidence>